<evidence type="ECO:0000259" key="6">
    <source>
        <dbReference type="PROSITE" id="PS00498"/>
    </source>
</evidence>
<dbReference type="PANTHER" id="PTHR11474">
    <property type="entry name" value="TYROSINASE FAMILY MEMBER"/>
    <property type="match status" value="1"/>
</dbReference>
<reference evidence="7 8" key="1">
    <citation type="submission" date="2017-03" db="EMBL/GenBank/DDBJ databases">
        <title>WGS assembly of Porphyra umbilicalis.</title>
        <authorList>
            <person name="Brawley S.H."/>
            <person name="Blouin N.A."/>
            <person name="Ficko-Blean E."/>
            <person name="Wheeler G.L."/>
            <person name="Lohr M."/>
            <person name="Goodson H.V."/>
            <person name="Jenkins J.W."/>
            <person name="Blaby-Haas C.E."/>
            <person name="Helliwell K.E."/>
            <person name="Chan C."/>
            <person name="Marriage T."/>
            <person name="Bhattacharya D."/>
            <person name="Klein A.S."/>
            <person name="Badis Y."/>
            <person name="Brodie J."/>
            <person name="Cao Y."/>
            <person name="Collen J."/>
            <person name="Dittami S.M."/>
            <person name="Gachon C.M."/>
            <person name="Green B.R."/>
            <person name="Karpowicz S."/>
            <person name="Kim J.W."/>
            <person name="Kudahl U."/>
            <person name="Lin S."/>
            <person name="Michel G."/>
            <person name="Mittag M."/>
            <person name="Olson B.J."/>
            <person name="Pangilinan J."/>
            <person name="Peng Y."/>
            <person name="Qiu H."/>
            <person name="Shu S."/>
            <person name="Singer J.T."/>
            <person name="Smith A.G."/>
            <person name="Sprecher B.N."/>
            <person name="Wagner V."/>
            <person name="Wang W."/>
            <person name="Wang Z.-Y."/>
            <person name="Yan J."/>
            <person name="Yarish C."/>
            <person name="Zoeuner-Riek S."/>
            <person name="Zhuang Y."/>
            <person name="Zou Y."/>
            <person name="Lindquist E.A."/>
            <person name="Grimwood J."/>
            <person name="Barry K."/>
            <person name="Rokhsar D.S."/>
            <person name="Schmutz J."/>
            <person name="Stiller J.W."/>
            <person name="Grossman A.R."/>
            <person name="Prochnik S.E."/>
        </authorList>
    </citation>
    <scope>NUCLEOTIDE SEQUENCE [LARGE SCALE GENOMIC DNA]</scope>
    <source>
        <strain evidence="7">4086291</strain>
    </source>
</reference>
<name>A0A1X6NT80_PORUM</name>
<evidence type="ECO:0000256" key="4">
    <source>
        <dbReference type="SAM" id="Phobius"/>
    </source>
</evidence>
<feature type="region of interest" description="Disordered" evidence="3">
    <location>
        <begin position="484"/>
        <end position="517"/>
    </location>
</feature>
<dbReference type="InterPro" id="IPR008922">
    <property type="entry name" value="Di-copper_centre_dom_sf"/>
</dbReference>
<dbReference type="PANTHER" id="PTHR11474:SF126">
    <property type="entry name" value="TYROSINASE-LIKE PROTEIN TYR-1-RELATED"/>
    <property type="match status" value="1"/>
</dbReference>
<evidence type="ECO:0000259" key="5">
    <source>
        <dbReference type="PROSITE" id="PS00497"/>
    </source>
</evidence>
<keyword evidence="4" id="KW-0472">Membrane</keyword>
<accession>A0A1X6NT80</accession>
<dbReference type="OrthoDB" id="6132182at2759"/>
<evidence type="ECO:0000256" key="1">
    <source>
        <dbReference type="ARBA" id="ARBA00022723"/>
    </source>
</evidence>
<feature type="domain" description="Tyrosinase copper-binding" evidence="5">
    <location>
        <begin position="264"/>
        <end position="281"/>
    </location>
</feature>
<dbReference type="Pfam" id="PF00264">
    <property type="entry name" value="Tyrosinase"/>
    <property type="match status" value="1"/>
</dbReference>
<keyword evidence="1" id="KW-0479">Metal-binding</keyword>
<dbReference type="Gene3D" id="1.10.1280.10">
    <property type="entry name" value="Di-copper center containing domain from catechol oxidase"/>
    <property type="match status" value="1"/>
</dbReference>
<dbReference type="SUPFAM" id="SSF48056">
    <property type="entry name" value="Di-copper centre-containing domain"/>
    <property type="match status" value="1"/>
</dbReference>
<dbReference type="PRINTS" id="PR00092">
    <property type="entry name" value="TYROSINASE"/>
</dbReference>
<evidence type="ECO:0000256" key="2">
    <source>
        <dbReference type="ARBA" id="ARBA00023008"/>
    </source>
</evidence>
<dbReference type="AlphaFoldDB" id="A0A1X6NT80"/>
<dbReference type="GO" id="GO:0016491">
    <property type="term" value="F:oxidoreductase activity"/>
    <property type="evidence" value="ECO:0007669"/>
    <property type="project" value="InterPro"/>
</dbReference>
<dbReference type="PROSITE" id="PS00497">
    <property type="entry name" value="TYROSINASE_1"/>
    <property type="match status" value="1"/>
</dbReference>
<feature type="compositionally biased region" description="Basic residues" evidence="3">
    <location>
        <begin position="678"/>
        <end position="698"/>
    </location>
</feature>
<dbReference type="InterPro" id="IPR002227">
    <property type="entry name" value="Tyrosinase_Cu-bd"/>
</dbReference>
<evidence type="ECO:0000313" key="7">
    <source>
        <dbReference type="EMBL" id="OSX71811.1"/>
    </source>
</evidence>
<feature type="transmembrane region" description="Helical" evidence="4">
    <location>
        <begin position="611"/>
        <end position="632"/>
    </location>
</feature>
<sequence>MAAPRRAHDGRGRRPAVVVRLAAAVAATAAAAAVATAAAVAAAAAVGAAAGAPAVATGGGGVVRQAAAVFVAKGHRRPSAWAPSRDRGRSRTPRSAADATPAPTATAEARVEATEAAPLTAGPPSQEGGRRGGNGRGNGGRGNGGRGDGGGDNGGRGNGGRGNGGRGNGGDDNGGDDNGGDDSDRGDDGGGDGDGDGVGGDEDPYWFGRGFARCTAANRRTRTEVRQLSRAERSAYTSTVRTLIDTGGYAHFTWLHQQHRRTAHGGAHFLPWHRLFVLEFEEALRAINPDVAVPYWDWSLDARSPAHAPIWDDDLFGGARTGECIPSGPFANIQSYVPELHCVTRGFNARVTDGFGAIAFDAPDVLASLVASGSGAAVRSFANFTAALELSHAACHIGIGAALMDRSPGAPPRGDLYYMSRSAGDPIFFSLHAGADHFWADRQDAHPPTRSAYDGTQSGVAVSPTDTLVPFEQSAADTFDLPCVTYAATPPTPRGRTLRRRKQRRDDERDATATRVRARRAAQNALMADYLAENGQPAAVIAAGAAALDAAAVDAATGGGQRRGGGGAPAPAATSGGAARQKRGARHRRRGRCGRAPRPWHRPPLGGGARVASGVVAVAAAVVAAAAAAAAAARRRCRAAGRCRRRGRRARRRCRCRSGRLWWVPRAAGHAPARHCARRRRRRGGGRRRATATRRRRGRGDQSGCGGRARGRRAAARRRGVRLRCRRRRRGRLSWSPVRRVGRPLRAVVW</sequence>
<dbReference type="InterPro" id="IPR050316">
    <property type="entry name" value="Tyrosinase/Hemocyanin"/>
</dbReference>
<proteinExistence type="predicted"/>
<feature type="compositionally biased region" description="Acidic residues" evidence="3">
    <location>
        <begin position="189"/>
        <end position="204"/>
    </location>
</feature>
<keyword evidence="4" id="KW-0812">Transmembrane</keyword>
<evidence type="ECO:0000313" key="8">
    <source>
        <dbReference type="Proteomes" id="UP000218209"/>
    </source>
</evidence>
<feature type="compositionally biased region" description="Gly residues" evidence="3">
    <location>
        <begin position="557"/>
        <end position="568"/>
    </location>
</feature>
<feature type="compositionally biased region" description="Low complexity" evidence="3">
    <location>
        <begin position="569"/>
        <end position="579"/>
    </location>
</feature>
<protein>
    <recommendedName>
        <fullName evidence="5 6">Tyrosinase copper-binding domain-containing protein</fullName>
    </recommendedName>
</protein>
<dbReference type="GO" id="GO:0046872">
    <property type="term" value="F:metal ion binding"/>
    <property type="evidence" value="ECO:0007669"/>
    <property type="project" value="UniProtKB-KW"/>
</dbReference>
<keyword evidence="2" id="KW-0186">Copper</keyword>
<feature type="domain" description="Tyrosinase copper-binding" evidence="6">
    <location>
        <begin position="425"/>
        <end position="436"/>
    </location>
</feature>
<feature type="region of interest" description="Disordered" evidence="3">
    <location>
        <begin position="678"/>
        <end position="717"/>
    </location>
</feature>
<dbReference type="Proteomes" id="UP000218209">
    <property type="component" value="Unassembled WGS sequence"/>
</dbReference>
<gene>
    <name evidence="7" type="ORF">BU14_0500s0010</name>
</gene>
<feature type="region of interest" description="Disordered" evidence="3">
    <location>
        <begin position="73"/>
        <end position="204"/>
    </location>
</feature>
<feature type="compositionally biased region" description="Gly residues" evidence="3">
    <location>
        <begin position="131"/>
        <end position="172"/>
    </location>
</feature>
<feature type="compositionally biased region" description="Basic residues" evidence="3">
    <location>
        <begin position="580"/>
        <end position="601"/>
    </location>
</feature>
<evidence type="ECO:0000256" key="3">
    <source>
        <dbReference type="SAM" id="MobiDB-lite"/>
    </source>
</evidence>
<dbReference type="PROSITE" id="PS00498">
    <property type="entry name" value="TYROSINASE_2"/>
    <property type="match status" value="1"/>
</dbReference>
<dbReference type="EMBL" id="KV919107">
    <property type="protein sequence ID" value="OSX71811.1"/>
    <property type="molecule type" value="Genomic_DNA"/>
</dbReference>
<feature type="region of interest" description="Disordered" evidence="3">
    <location>
        <begin position="556"/>
        <end position="606"/>
    </location>
</feature>
<keyword evidence="8" id="KW-1185">Reference proteome</keyword>
<feature type="compositionally biased region" description="Low complexity" evidence="3">
    <location>
        <begin position="93"/>
        <end position="108"/>
    </location>
</feature>
<organism evidence="7 8">
    <name type="scientific">Porphyra umbilicalis</name>
    <name type="common">Purple laver</name>
    <name type="synonym">Red alga</name>
    <dbReference type="NCBI Taxonomy" id="2786"/>
    <lineage>
        <taxon>Eukaryota</taxon>
        <taxon>Rhodophyta</taxon>
        <taxon>Bangiophyceae</taxon>
        <taxon>Bangiales</taxon>
        <taxon>Bangiaceae</taxon>
        <taxon>Porphyra</taxon>
    </lineage>
</organism>
<keyword evidence="4" id="KW-1133">Transmembrane helix</keyword>